<keyword evidence="7" id="KW-1133">Transmembrane helix</keyword>
<evidence type="ECO:0000256" key="7">
    <source>
        <dbReference type="SAM" id="Phobius"/>
    </source>
</evidence>
<feature type="compositionally biased region" description="Polar residues" evidence="6">
    <location>
        <begin position="314"/>
        <end position="325"/>
    </location>
</feature>
<accession>A0AAE0F335</accession>
<sequence length="569" mass="61334">MPSLLPRVRFLLSVLAGWTVTSVTCFTASDNVEALEAFKLSLNLSSSDIQKLNWLGDDPCLNDWKGIDCTEDGSGLVKAMYLYGENLHGSLPTEIGLLTGMENLYLFSNQLRGTLPTEFGLMTNIKSLQLQQNWFTGSIPSELHRMTQLFTLQLQDNRFSGPLSPNIGNMSALQTLQLFGNSLSGSLPSELGLLANMNALFVQDNQFTGSIPAVLEDLSKLTSVSVYDNTELCGDPVRQSTLSTATSSFPSPESSTSSCTAASAFSSTSTFSTPLTSCFAFTASATSAPSTTESTPSPQATTAPRPRGELSGHSALSSGRPQATTAPAPGRAVWSLCSFQCDAPPKPPQPPVPGASCLVTLLFPVVEPLPANFTVEVSNAMRAVMGYKGRGDVTDVMFIFFLSLNQTTKEPYHTVVNVEVVLPSYEKAKVYSRQVDNPGGVATFHAIPYFSTRSLEPAVYSINLYSDWHSELEKIIVVTDDDDAIFVKPLWLSDLLLSAIVITTFIGMAICFFDNMALVKYLFQLTYFPLINGRCIDSTSIQVHPSTAAQNKSADVSEVPVPSATSVSV</sequence>
<keyword evidence="7" id="KW-0812">Transmembrane</keyword>
<comment type="caution">
    <text evidence="9">The sequence shown here is derived from an EMBL/GenBank/DDBJ whole genome shotgun (WGS) entry which is preliminary data.</text>
</comment>
<protein>
    <recommendedName>
        <fullName evidence="11">Leucine-rich repeat-containing N-terminal plant-type domain-containing protein</fullName>
    </recommendedName>
</protein>
<keyword evidence="4" id="KW-0677">Repeat</keyword>
<name>A0AAE0F335_9CHLO</name>
<dbReference type="Gene3D" id="3.80.10.10">
    <property type="entry name" value="Ribonuclease Inhibitor"/>
    <property type="match status" value="2"/>
</dbReference>
<dbReference type="GO" id="GO:0016020">
    <property type="term" value="C:membrane"/>
    <property type="evidence" value="ECO:0007669"/>
    <property type="project" value="UniProtKB-SubCell"/>
</dbReference>
<evidence type="ECO:0000313" key="10">
    <source>
        <dbReference type="Proteomes" id="UP001190700"/>
    </source>
</evidence>
<dbReference type="InterPro" id="IPR050994">
    <property type="entry name" value="At_inactive_RLKs"/>
</dbReference>
<dbReference type="PANTHER" id="PTHR48010">
    <property type="entry name" value="OS05G0588300 PROTEIN"/>
    <property type="match status" value="1"/>
</dbReference>
<evidence type="ECO:0000256" key="3">
    <source>
        <dbReference type="ARBA" id="ARBA00022729"/>
    </source>
</evidence>
<dbReference type="Proteomes" id="UP001190700">
    <property type="component" value="Unassembled WGS sequence"/>
</dbReference>
<keyword evidence="5 7" id="KW-0472">Membrane</keyword>
<evidence type="ECO:0000256" key="2">
    <source>
        <dbReference type="ARBA" id="ARBA00004430"/>
    </source>
</evidence>
<dbReference type="InterPro" id="IPR032675">
    <property type="entry name" value="LRR_dom_sf"/>
</dbReference>
<dbReference type="PANTHER" id="PTHR48010:SF58">
    <property type="entry name" value="RECEPTOR PROTEIN KINASE-LIKE PROTEIN ZAR1"/>
    <property type="match status" value="1"/>
</dbReference>
<dbReference type="AlphaFoldDB" id="A0AAE0F335"/>
<proteinExistence type="predicted"/>
<organism evidence="9 10">
    <name type="scientific">Cymbomonas tetramitiformis</name>
    <dbReference type="NCBI Taxonomy" id="36881"/>
    <lineage>
        <taxon>Eukaryota</taxon>
        <taxon>Viridiplantae</taxon>
        <taxon>Chlorophyta</taxon>
        <taxon>Pyramimonadophyceae</taxon>
        <taxon>Pyramimonadales</taxon>
        <taxon>Pyramimonadaceae</taxon>
        <taxon>Cymbomonas</taxon>
    </lineage>
</organism>
<feature type="compositionally biased region" description="Low complexity" evidence="6">
    <location>
        <begin position="287"/>
        <end position="305"/>
    </location>
</feature>
<dbReference type="InterPro" id="IPR001611">
    <property type="entry name" value="Leu-rich_rpt"/>
</dbReference>
<feature type="transmembrane region" description="Helical" evidence="7">
    <location>
        <begin position="490"/>
        <end position="513"/>
    </location>
</feature>
<dbReference type="GO" id="GO:0005930">
    <property type="term" value="C:axoneme"/>
    <property type="evidence" value="ECO:0007669"/>
    <property type="project" value="UniProtKB-SubCell"/>
</dbReference>
<dbReference type="FunFam" id="3.80.10.10:FF:000400">
    <property type="entry name" value="Nuclear pore complex protein NUP107"/>
    <property type="match status" value="1"/>
</dbReference>
<evidence type="ECO:0000256" key="6">
    <source>
        <dbReference type="SAM" id="MobiDB-lite"/>
    </source>
</evidence>
<keyword evidence="3 8" id="KW-0732">Signal</keyword>
<evidence type="ECO:0008006" key="11">
    <source>
        <dbReference type="Google" id="ProtNLM"/>
    </source>
</evidence>
<gene>
    <name evidence="9" type="ORF">CYMTET_40877</name>
</gene>
<evidence type="ECO:0000256" key="4">
    <source>
        <dbReference type="ARBA" id="ARBA00022737"/>
    </source>
</evidence>
<feature type="region of interest" description="Disordered" evidence="6">
    <location>
        <begin position="287"/>
        <end position="327"/>
    </location>
</feature>
<keyword evidence="10" id="KW-1185">Reference proteome</keyword>
<dbReference type="SUPFAM" id="SSF52058">
    <property type="entry name" value="L domain-like"/>
    <property type="match status" value="1"/>
</dbReference>
<evidence type="ECO:0000256" key="5">
    <source>
        <dbReference type="ARBA" id="ARBA00023136"/>
    </source>
</evidence>
<evidence type="ECO:0000313" key="9">
    <source>
        <dbReference type="EMBL" id="KAK3249684.1"/>
    </source>
</evidence>
<reference evidence="9 10" key="1">
    <citation type="journal article" date="2015" name="Genome Biol. Evol.">
        <title>Comparative Genomics of a Bacterivorous Green Alga Reveals Evolutionary Causalities and Consequences of Phago-Mixotrophic Mode of Nutrition.</title>
        <authorList>
            <person name="Burns J.A."/>
            <person name="Paasch A."/>
            <person name="Narechania A."/>
            <person name="Kim E."/>
        </authorList>
    </citation>
    <scope>NUCLEOTIDE SEQUENCE [LARGE SCALE GENOMIC DNA]</scope>
    <source>
        <strain evidence="9 10">PLY_AMNH</strain>
    </source>
</reference>
<evidence type="ECO:0000256" key="8">
    <source>
        <dbReference type="SAM" id="SignalP"/>
    </source>
</evidence>
<comment type="subcellular location">
    <subcellularLocation>
        <location evidence="2">Cytoplasm</location>
        <location evidence="2">Cytoskeleton</location>
        <location evidence="2">Cilium axoneme</location>
    </subcellularLocation>
    <subcellularLocation>
        <location evidence="1">Membrane</location>
    </subcellularLocation>
</comment>
<dbReference type="Pfam" id="PF00560">
    <property type="entry name" value="LRR_1"/>
    <property type="match status" value="1"/>
</dbReference>
<feature type="chain" id="PRO_5042026739" description="Leucine-rich repeat-containing N-terminal plant-type domain-containing protein" evidence="8">
    <location>
        <begin position="26"/>
        <end position="569"/>
    </location>
</feature>
<feature type="signal peptide" evidence="8">
    <location>
        <begin position="1"/>
        <end position="25"/>
    </location>
</feature>
<evidence type="ECO:0000256" key="1">
    <source>
        <dbReference type="ARBA" id="ARBA00004370"/>
    </source>
</evidence>
<dbReference type="EMBL" id="LGRX02027214">
    <property type="protein sequence ID" value="KAK3249684.1"/>
    <property type="molecule type" value="Genomic_DNA"/>
</dbReference>